<dbReference type="EMBL" id="BMQB01000012">
    <property type="protein sequence ID" value="GGK08262.1"/>
    <property type="molecule type" value="Genomic_DNA"/>
</dbReference>
<organism evidence="2 3">
    <name type="scientific">Pilimelia anulata</name>
    <dbReference type="NCBI Taxonomy" id="53371"/>
    <lineage>
        <taxon>Bacteria</taxon>
        <taxon>Bacillati</taxon>
        <taxon>Actinomycetota</taxon>
        <taxon>Actinomycetes</taxon>
        <taxon>Micromonosporales</taxon>
        <taxon>Micromonosporaceae</taxon>
        <taxon>Pilimelia</taxon>
    </lineage>
</organism>
<feature type="transmembrane region" description="Helical" evidence="1">
    <location>
        <begin position="20"/>
        <end position="42"/>
    </location>
</feature>
<accession>A0A8J3BAS7</accession>
<keyword evidence="1" id="KW-0472">Membrane</keyword>
<keyword evidence="1" id="KW-1133">Transmembrane helix</keyword>
<evidence type="ECO:0008006" key="4">
    <source>
        <dbReference type="Google" id="ProtNLM"/>
    </source>
</evidence>
<proteinExistence type="predicted"/>
<name>A0A8J3BAS7_9ACTN</name>
<evidence type="ECO:0000313" key="2">
    <source>
        <dbReference type="EMBL" id="GGK08262.1"/>
    </source>
</evidence>
<keyword evidence="1" id="KW-0812">Transmembrane</keyword>
<dbReference type="Proteomes" id="UP000649739">
    <property type="component" value="Unassembled WGS sequence"/>
</dbReference>
<evidence type="ECO:0000256" key="1">
    <source>
        <dbReference type="SAM" id="Phobius"/>
    </source>
</evidence>
<dbReference type="InterPro" id="IPR012902">
    <property type="entry name" value="N_methyl_site"/>
</dbReference>
<comment type="caution">
    <text evidence="2">The sequence shown here is derived from an EMBL/GenBank/DDBJ whole genome shotgun (WGS) entry which is preliminary data.</text>
</comment>
<dbReference type="PROSITE" id="PS00409">
    <property type="entry name" value="PROKAR_NTER_METHYL"/>
    <property type="match status" value="1"/>
</dbReference>
<dbReference type="AlphaFoldDB" id="A0A8J3BAS7"/>
<protein>
    <recommendedName>
        <fullName evidence="4">Prepilin-type N-terminal cleavage/methylation domain-containing protein</fullName>
    </recommendedName>
</protein>
<reference evidence="2" key="1">
    <citation type="journal article" date="2014" name="Int. J. Syst. Evol. Microbiol.">
        <title>Complete genome sequence of Corynebacterium casei LMG S-19264T (=DSM 44701T), isolated from a smear-ripened cheese.</title>
        <authorList>
            <consortium name="US DOE Joint Genome Institute (JGI-PGF)"/>
            <person name="Walter F."/>
            <person name="Albersmeier A."/>
            <person name="Kalinowski J."/>
            <person name="Ruckert C."/>
        </authorList>
    </citation>
    <scope>NUCLEOTIDE SEQUENCE</scope>
    <source>
        <strain evidence="2">JCM 3090</strain>
    </source>
</reference>
<gene>
    <name evidence="2" type="ORF">GCM10010123_42760</name>
</gene>
<evidence type="ECO:0000313" key="3">
    <source>
        <dbReference type="Proteomes" id="UP000649739"/>
    </source>
</evidence>
<keyword evidence="3" id="KW-1185">Reference proteome</keyword>
<dbReference type="RefSeq" id="WP_189171995.1">
    <property type="nucleotide sequence ID" value="NZ_BMQB01000012.1"/>
</dbReference>
<reference evidence="2" key="2">
    <citation type="submission" date="2020-09" db="EMBL/GenBank/DDBJ databases">
        <authorList>
            <person name="Sun Q."/>
            <person name="Ohkuma M."/>
        </authorList>
    </citation>
    <scope>NUCLEOTIDE SEQUENCE</scope>
    <source>
        <strain evidence="2">JCM 3090</strain>
    </source>
</reference>
<sequence length="198" mass="21197">MRAALRAVRRAARGDAGVTLLEVLVASGIMLVVMVTVTTGIIQVSRASRVVETAADAQDSTRRAFARLDGEVRYVADIDEPVQRAGAYTVTMLLTNSAERRCLQVRLSGDRFERRTWPLGVPGGTWGLLVRGVGAPASGVPFQRYAADAAYQYQRLRVRLRAATSDSAPVRTTDATFAALNSATPATDRATSCTAEAP</sequence>